<dbReference type="Proteomes" id="UP001482513">
    <property type="component" value="Unassembled WGS sequence"/>
</dbReference>
<protein>
    <submittedName>
        <fullName evidence="1">Uncharacterized protein</fullName>
    </submittedName>
</protein>
<comment type="caution">
    <text evidence="1">The sequence shown here is derived from an EMBL/GenBank/DDBJ whole genome shotgun (WGS) entry which is preliminary data.</text>
</comment>
<gene>
    <name evidence="1" type="ORF">NC992_24590</name>
</gene>
<evidence type="ECO:0000313" key="2">
    <source>
        <dbReference type="Proteomes" id="UP001482513"/>
    </source>
</evidence>
<sequence length="83" mass="9214">MDDLPTIPGSALLMFNKVDQVESEDLSTAQHIYPNALFISATQQLGLETLGQRMLHLVRQTSKARNLRVRHSAQTGLVALVTR</sequence>
<accession>A0ABV0KBS7</accession>
<evidence type="ECO:0000313" key="1">
    <source>
        <dbReference type="EMBL" id="MEP0950074.1"/>
    </source>
</evidence>
<organism evidence="1 2">
    <name type="scientific">Leptolyngbya subtilissima DQ-A4</name>
    <dbReference type="NCBI Taxonomy" id="2933933"/>
    <lineage>
        <taxon>Bacteria</taxon>
        <taxon>Bacillati</taxon>
        <taxon>Cyanobacteriota</taxon>
        <taxon>Cyanophyceae</taxon>
        <taxon>Leptolyngbyales</taxon>
        <taxon>Leptolyngbyaceae</taxon>
        <taxon>Leptolyngbya group</taxon>
        <taxon>Leptolyngbya</taxon>
    </lineage>
</organism>
<dbReference type="RefSeq" id="WP_242021689.1">
    <property type="nucleotide sequence ID" value="NZ_JAMPKX010000019.1"/>
</dbReference>
<keyword evidence="2" id="KW-1185">Reference proteome</keyword>
<name>A0ABV0KBS7_9CYAN</name>
<dbReference type="EMBL" id="JAMPKX010000019">
    <property type="protein sequence ID" value="MEP0950074.1"/>
    <property type="molecule type" value="Genomic_DNA"/>
</dbReference>
<reference evidence="1 2" key="1">
    <citation type="submission" date="2022-04" db="EMBL/GenBank/DDBJ databases">
        <title>Positive selection, recombination, and allopatry shape intraspecific diversity of widespread and dominant cyanobacteria.</title>
        <authorList>
            <person name="Wei J."/>
            <person name="Shu W."/>
            <person name="Hu C."/>
        </authorList>
    </citation>
    <scope>NUCLEOTIDE SEQUENCE [LARGE SCALE GENOMIC DNA]</scope>
    <source>
        <strain evidence="1 2">DQ-A4</strain>
    </source>
</reference>
<proteinExistence type="predicted"/>